<dbReference type="GO" id="GO:0005737">
    <property type="term" value="C:cytoplasm"/>
    <property type="evidence" value="ECO:0007669"/>
    <property type="project" value="TreeGrafter"/>
</dbReference>
<evidence type="ECO:0000313" key="3">
    <source>
        <dbReference type="EMBL" id="CAB4045008.1"/>
    </source>
</evidence>
<gene>
    <name evidence="3" type="ORF">PACLA_8A035856</name>
</gene>
<evidence type="ECO:0000256" key="1">
    <source>
        <dbReference type="ARBA" id="ARBA00022723"/>
    </source>
</evidence>
<dbReference type="GO" id="GO:1901909">
    <property type="term" value="P:diadenosine hexaphosphate catabolic process"/>
    <property type="evidence" value="ECO:0007669"/>
    <property type="project" value="TreeGrafter"/>
</dbReference>
<dbReference type="Gene3D" id="3.90.79.10">
    <property type="entry name" value="Nucleoside Triphosphate Pyrophosphohydrolase"/>
    <property type="match status" value="1"/>
</dbReference>
<dbReference type="GO" id="GO:1901911">
    <property type="term" value="P:adenosine 5'-(hexahydrogen pentaphosphate) catabolic process"/>
    <property type="evidence" value="ECO:0007669"/>
    <property type="project" value="TreeGrafter"/>
</dbReference>
<dbReference type="GO" id="GO:1901907">
    <property type="term" value="P:diadenosine pentaphosphate catabolic process"/>
    <property type="evidence" value="ECO:0007669"/>
    <property type="project" value="TreeGrafter"/>
</dbReference>
<dbReference type="InterPro" id="IPR015797">
    <property type="entry name" value="NUDIX_hydrolase-like_dom_sf"/>
</dbReference>
<dbReference type="Proteomes" id="UP001152795">
    <property type="component" value="Unassembled WGS sequence"/>
</dbReference>
<reference evidence="3" key="1">
    <citation type="submission" date="2020-04" db="EMBL/GenBank/DDBJ databases">
        <authorList>
            <person name="Alioto T."/>
            <person name="Alioto T."/>
            <person name="Gomez Garrido J."/>
        </authorList>
    </citation>
    <scope>NUCLEOTIDE SEQUENCE</scope>
    <source>
        <strain evidence="3">A484AB</strain>
    </source>
</reference>
<comment type="caution">
    <text evidence="3">The sequence shown here is derived from an EMBL/GenBank/DDBJ whole genome shotgun (WGS) entry which is preliminary data.</text>
</comment>
<dbReference type="Pfam" id="PF00293">
    <property type="entry name" value="NUDIX"/>
    <property type="match status" value="1"/>
</dbReference>
<dbReference type="AlphaFoldDB" id="A0A6S7KLG0"/>
<dbReference type="GO" id="GO:0000298">
    <property type="term" value="F:endopolyphosphatase activity"/>
    <property type="evidence" value="ECO:0007669"/>
    <property type="project" value="TreeGrafter"/>
</dbReference>
<dbReference type="GO" id="GO:0071543">
    <property type="term" value="P:diphosphoinositol polyphosphate metabolic process"/>
    <property type="evidence" value="ECO:0007669"/>
    <property type="project" value="TreeGrafter"/>
</dbReference>
<dbReference type="InterPro" id="IPR020084">
    <property type="entry name" value="NUDIX_hydrolase_CS"/>
</dbReference>
<organism evidence="3 4">
    <name type="scientific">Paramuricea clavata</name>
    <name type="common">Red gorgonian</name>
    <name type="synonym">Violescent sea-whip</name>
    <dbReference type="NCBI Taxonomy" id="317549"/>
    <lineage>
        <taxon>Eukaryota</taxon>
        <taxon>Metazoa</taxon>
        <taxon>Cnidaria</taxon>
        <taxon>Anthozoa</taxon>
        <taxon>Octocorallia</taxon>
        <taxon>Malacalcyonacea</taxon>
        <taxon>Plexauridae</taxon>
        <taxon>Paramuricea</taxon>
    </lineage>
</organism>
<feature type="non-terminal residue" evidence="3">
    <location>
        <position position="52"/>
    </location>
</feature>
<dbReference type="GO" id="GO:0005634">
    <property type="term" value="C:nucleus"/>
    <property type="evidence" value="ECO:0007669"/>
    <property type="project" value="TreeGrafter"/>
</dbReference>
<dbReference type="GO" id="GO:0046872">
    <property type="term" value="F:metal ion binding"/>
    <property type="evidence" value="ECO:0007669"/>
    <property type="project" value="UniProtKB-KW"/>
</dbReference>
<dbReference type="SUPFAM" id="SSF55811">
    <property type="entry name" value="Nudix"/>
    <property type="match status" value="1"/>
</dbReference>
<dbReference type="OrthoDB" id="2011998at2759"/>
<dbReference type="GO" id="GO:0034432">
    <property type="term" value="F:bis(5'-adenosyl)-pentaphosphatase activity"/>
    <property type="evidence" value="ECO:0007669"/>
    <property type="project" value="TreeGrafter"/>
</dbReference>
<keyword evidence="4" id="KW-1185">Reference proteome</keyword>
<dbReference type="GO" id="GO:0034431">
    <property type="term" value="F:bis(5'-adenosyl)-hexaphosphatase activity"/>
    <property type="evidence" value="ECO:0007669"/>
    <property type="project" value="TreeGrafter"/>
</dbReference>
<dbReference type="PANTHER" id="PTHR12629">
    <property type="entry name" value="DIPHOSPHOINOSITOL POLYPHOSPHATE PHOSPHOHYDROLASE"/>
    <property type="match status" value="1"/>
</dbReference>
<accession>A0A6S7KLG0</accession>
<keyword evidence="1" id="KW-0479">Metal-binding</keyword>
<name>A0A6S7KLG0_PARCT</name>
<evidence type="ECO:0000256" key="2">
    <source>
        <dbReference type="ARBA" id="ARBA00022801"/>
    </source>
</evidence>
<dbReference type="GO" id="GO:0008486">
    <property type="term" value="F:diphosphoinositol-polyphosphate diphosphatase activity"/>
    <property type="evidence" value="ECO:0007669"/>
    <property type="project" value="TreeGrafter"/>
</dbReference>
<dbReference type="EMBL" id="CACRXK020037242">
    <property type="protein sequence ID" value="CAB4045008.1"/>
    <property type="molecule type" value="Genomic_DNA"/>
</dbReference>
<dbReference type="InterPro" id="IPR000086">
    <property type="entry name" value="NUDIX_hydrolase_dom"/>
</dbReference>
<dbReference type="PANTHER" id="PTHR12629:SF0">
    <property type="entry name" value="DIPHOSPHOINOSITOL-POLYPHOSPHATE DIPHOSPHATASE"/>
    <property type="match status" value="1"/>
</dbReference>
<proteinExistence type="predicted"/>
<protein>
    <submittedName>
        <fullName evidence="3">Diphosphoinositol polyphosphate phosphohydrolase 1-like isoform X2</fullName>
    </submittedName>
</protein>
<dbReference type="PROSITE" id="PS00893">
    <property type="entry name" value="NUDIX_BOX"/>
    <property type="match status" value="1"/>
</dbReference>
<feature type="non-terminal residue" evidence="3">
    <location>
        <position position="1"/>
    </location>
</feature>
<keyword evidence="2" id="KW-0378">Hydrolase</keyword>
<sequence length="52" mass="5461">VLLVSSSKVPNKWVVPSGGVEPDEDFATAALREVAEEAGVKGTLGRFLGTFE</sequence>
<evidence type="ECO:0000313" key="4">
    <source>
        <dbReference type="Proteomes" id="UP001152795"/>
    </source>
</evidence>
<dbReference type="PROSITE" id="PS51462">
    <property type="entry name" value="NUDIX"/>
    <property type="match status" value="1"/>
</dbReference>